<feature type="coiled-coil region" evidence="1">
    <location>
        <begin position="47"/>
        <end position="81"/>
    </location>
</feature>
<dbReference type="EMBL" id="BMLG01000001">
    <property type="protein sequence ID" value="GGM23134.1"/>
    <property type="molecule type" value="Genomic_DNA"/>
</dbReference>
<reference evidence="2" key="2">
    <citation type="submission" date="2020-09" db="EMBL/GenBank/DDBJ databases">
        <authorList>
            <person name="Sun Q."/>
            <person name="Zhou Y."/>
        </authorList>
    </citation>
    <scope>NUCLEOTIDE SEQUENCE</scope>
    <source>
        <strain evidence="2">CGMCC 1.6333</strain>
    </source>
</reference>
<gene>
    <name evidence="2" type="ORF">GCM10011351_06230</name>
</gene>
<reference evidence="2" key="1">
    <citation type="journal article" date="2014" name="Int. J. Syst. Evol. Microbiol.">
        <title>Complete genome sequence of Corynebacterium casei LMG S-19264T (=DSM 44701T), isolated from a smear-ripened cheese.</title>
        <authorList>
            <consortium name="US DOE Joint Genome Institute (JGI-PGF)"/>
            <person name="Walter F."/>
            <person name="Albersmeier A."/>
            <person name="Kalinowski J."/>
            <person name="Ruckert C."/>
        </authorList>
    </citation>
    <scope>NUCLEOTIDE SEQUENCE</scope>
    <source>
        <strain evidence="2">CGMCC 1.6333</strain>
    </source>
</reference>
<keyword evidence="1" id="KW-0175">Coiled coil</keyword>
<accession>A0A917THI3</accession>
<dbReference type="AlphaFoldDB" id="A0A917THI3"/>
<organism evidence="2 3">
    <name type="scientific">Paraliobacillus quinghaiensis</name>
    <dbReference type="NCBI Taxonomy" id="470815"/>
    <lineage>
        <taxon>Bacteria</taxon>
        <taxon>Bacillati</taxon>
        <taxon>Bacillota</taxon>
        <taxon>Bacilli</taxon>
        <taxon>Bacillales</taxon>
        <taxon>Bacillaceae</taxon>
        <taxon>Paraliobacillus</taxon>
    </lineage>
</organism>
<evidence type="ECO:0000313" key="3">
    <source>
        <dbReference type="Proteomes" id="UP000618460"/>
    </source>
</evidence>
<sequence>MNANSLKQPSGVAKNTYNHAYMELMEKFRLMDQRISTKADDVVLTMALEHRKEIENMQKEINQVRKDLEQLRQLNDNHTVTTIIPKQKRNKNWFKLLPFTQRS</sequence>
<protein>
    <submittedName>
        <fullName evidence="2">Uncharacterized protein</fullName>
    </submittedName>
</protein>
<dbReference type="Proteomes" id="UP000618460">
    <property type="component" value="Unassembled WGS sequence"/>
</dbReference>
<proteinExistence type="predicted"/>
<evidence type="ECO:0000256" key="1">
    <source>
        <dbReference type="SAM" id="Coils"/>
    </source>
</evidence>
<dbReference type="OrthoDB" id="2971819at2"/>
<dbReference type="RefSeq" id="WP_117152202.1">
    <property type="nucleotide sequence ID" value="NZ_BMLG01000001.1"/>
</dbReference>
<keyword evidence="3" id="KW-1185">Reference proteome</keyword>
<evidence type="ECO:0000313" key="2">
    <source>
        <dbReference type="EMBL" id="GGM23134.1"/>
    </source>
</evidence>
<name>A0A917THI3_9BACI</name>
<comment type="caution">
    <text evidence="2">The sequence shown here is derived from an EMBL/GenBank/DDBJ whole genome shotgun (WGS) entry which is preliminary data.</text>
</comment>